<dbReference type="AlphaFoldDB" id="A0A520X7B5"/>
<dbReference type="Pfam" id="PF01256">
    <property type="entry name" value="Carb_kinase"/>
    <property type="match status" value="1"/>
</dbReference>
<gene>
    <name evidence="17" type="primary">nnrD</name>
    <name evidence="18" type="synonym">nnrE</name>
    <name evidence="22" type="ORF">EVJ48_09625</name>
</gene>
<keyword evidence="10 17" id="KW-0520">NAD</keyword>
<keyword evidence="7 17" id="KW-0067">ATP-binding</keyword>
<dbReference type="PANTHER" id="PTHR12592:SF0">
    <property type="entry name" value="ATP-DEPENDENT (S)-NAD(P)H-HYDRATE DEHYDRATASE"/>
    <property type="match status" value="1"/>
</dbReference>
<dbReference type="InterPro" id="IPR030677">
    <property type="entry name" value="Nnr"/>
</dbReference>
<evidence type="ECO:0000256" key="9">
    <source>
        <dbReference type="ARBA" id="ARBA00022958"/>
    </source>
</evidence>
<evidence type="ECO:0000256" key="19">
    <source>
        <dbReference type="PIRNR" id="PIRNR017184"/>
    </source>
</evidence>
<dbReference type="SUPFAM" id="SSF53613">
    <property type="entry name" value="Ribokinase-like"/>
    <property type="match status" value="1"/>
</dbReference>
<dbReference type="GO" id="GO:0046872">
    <property type="term" value="F:metal ion binding"/>
    <property type="evidence" value="ECO:0007669"/>
    <property type="project" value="UniProtKB-UniRule"/>
</dbReference>
<comment type="subunit">
    <text evidence="17">Homotetramer.</text>
</comment>
<feature type="domain" description="YjeF N-terminal" evidence="21">
    <location>
        <begin position="9"/>
        <end position="242"/>
    </location>
</feature>
<comment type="similarity">
    <text evidence="18">Belongs to the NnrE/AIBP family.</text>
</comment>
<evidence type="ECO:0000256" key="6">
    <source>
        <dbReference type="ARBA" id="ARBA00022741"/>
    </source>
</evidence>
<keyword evidence="11 18" id="KW-0413">Isomerase</keyword>
<dbReference type="PROSITE" id="PS51385">
    <property type="entry name" value="YJEF_N"/>
    <property type="match status" value="1"/>
</dbReference>
<protein>
    <recommendedName>
        <fullName evidence="19">Bifunctional NAD(P)H-hydrate repair enzyme</fullName>
    </recommendedName>
    <alternativeName>
        <fullName evidence="19">Nicotinamide nucleotide repair protein</fullName>
    </alternativeName>
    <domain>
        <recommendedName>
            <fullName evidence="19">ADP-dependent (S)-NAD(P)H-hydrate dehydratase</fullName>
            <ecNumber evidence="19">4.2.1.136</ecNumber>
        </recommendedName>
        <alternativeName>
            <fullName evidence="19">ADP-dependent NAD(P)HX dehydratase</fullName>
        </alternativeName>
    </domain>
    <domain>
        <recommendedName>
            <fullName evidence="19">NAD(P)H-hydrate epimerase</fullName>
            <ecNumber evidence="19">5.1.99.6</ecNumber>
        </recommendedName>
    </domain>
</protein>
<evidence type="ECO:0000256" key="10">
    <source>
        <dbReference type="ARBA" id="ARBA00023027"/>
    </source>
</evidence>
<feature type="binding site" evidence="17">
    <location>
        <position position="287"/>
    </location>
    <ligand>
        <name>(6S)-NADPHX</name>
        <dbReference type="ChEBI" id="CHEBI:64076"/>
    </ligand>
</feature>
<dbReference type="HAMAP" id="MF_01966">
    <property type="entry name" value="NADHX_epimerase"/>
    <property type="match status" value="1"/>
</dbReference>
<dbReference type="HAMAP" id="MF_01965">
    <property type="entry name" value="NADHX_dehydratase"/>
    <property type="match status" value="1"/>
</dbReference>
<reference evidence="22 23" key="1">
    <citation type="submission" date="2019-01" db="EMBL/GenBank/DDBJ databases">
        <title>Insights into ecological role of a new deltaproteobacterial order Candidatus Sinidesulfobacterales (Sva0485) by metagenomics and metatranscriptomics.</title>
        <authorList>
            <person name="Tan S."/>
            <person name="Liu J."/>
            <person name="Fang Y."/>
            <person name="Hedlund B."/>
            <person name="Lian Z.-H."/>
            <person name="Huang L.-Y."/>
            <person name="Li J.-T."/>
            <person name="Huang L.-N."/>
            <person name="Li W.-J."/>
            <person name="Jiang H.-C."/>
            <person name="Dong H.-L."/>
            <person name="Shu W.-S."/>
        </authorList>
    </citation>
    <scope>NUCLEOTIDE SEQUENCE [LARGE SCALE GENOMIC DNA]</scope>
    <source>
        <strain evidence="22">AP4</strain>
    </source>
</reference>
<dbReference type="GO" id="GO:0052856">
    <property type="term" value="F:NAD(P)HX epimerase activity"/>
    <property type="evidence" value="ECO:0007669"/>
    <property type="project" value="UniProtKB-UniRule"/>
</dbReference>
<organism evidence="22 23">
    <name type="scientific">Candidatus Acidulodesulfobacterium acidiphilum</name>
    <dbReference type="NCBI Taxonomy" id="2597224"/>
    <lineage>
        <taxon>Bacteria</taxon>
        <taxon>Deltaproteobacteria</taxon>
        <taxon>Candidatus Acidulodesulfobacterales</taxon>
        <taxon>Candidatus Acidulodesulfobacterium</taxon>
    </lineage>
</organism>
<dbReference type="EC" id="5.1.99.6" evidence="19"/>
<feature type="binding site" evidence="17">
    <location>
        <position position="479"/>
    </location>
    <ligand>
        <name>AMP</name>
        <dbReference type="ChEBI" id="CHEBI:456215"/>
    </ligand>
</feature>
<accession>A0A520X7B5</accession>
<dbReference type="NCBIfam" id="TIGR00196">
    <property type="entry name" value="yjeF_cterm"/>
    <property type="match status" value="1"/>
</dbReference>
<comment type="function">
    <text evidence="17">Catalyzes the dehydration of the S-form of NAD(P)HX at the expense of ADP, which is converted to AMP. Together with NAD(P)HX epimerase, which catalyzes the epimerization of the S- and R-forms, the enzyme allows the repair of both epimers of NAD(P)HX, a damaged form of NAD(P)H that is a result of enzymatic or heat-dependent hydration.</text>
</comment>
<evidence type="ECO:0000259" key="20">
    <source>
        <dbReference type="PROSITE" id="PS51383"/>
    </source>
</evidence>
<name>A0A520X7B5_9DELT</name>
<evidence type="ECO:0000256" key="2">
    <source>
        <dbReference type="ARBA" id="ARBA00000909"/>
    </source>
</evidence>
<dbReference type="CDD" id="cd01171">
    <property type="entry name" value="YXKO-related"/>
    <property type="match status" value="1"/>
</dbReference>
<comment type="catalytic activity">
    <reaction evidence="16 17 19">
        <text>(6S)-NADPHX + ADP = AMP + phosphate + NADPH + H(+)</text>
        <dbReference type="Rhea" id="RHEA:32235"/>
        <dbReference type="ChEBI" id="CHEBI:15378"/>
        <dbReference type="ChEBI" id="CHEBI:43474"/>
        <dbReference type="ChEBI" id="CHEBI:57783"/>
        <dbReference type="ChEBI" id="CHEBI:64076"/>
        <dbReference type="ChEBI" id="CHEBI:456215"/>
        <dbReference type="ChEBI" id="CHEBI:456216"/>
        <dbReference type="EC" id="4.2.1.136"/>
    </reaction>
</comment>
<evidence type="ECO:0000256" key="5">
    <source>
        <dbReference type="ARBA" id="ARBA00022723"/>
    </source>
</evidence>
<dbReference type="SUPFAM" id="SSF64153">
    <property type="entry name" value="YjeF N-terminal domain-like"/>
    <property type="match status" value="1"/>
</dbReference>
<dbReference type="InterPro" id="IPR000631">
    <property type="entry name" value="CARKD"/>
</dbReference>
<comment type="cofactor">
    <cofactor evidence="17">
        <name>Mg(2+)</name>
        <dbReference type="ChEBI" id="CHEBI:18420"/>
    </cofactor>
</comment>
<evidence type="ECO:0000256" key="1">
    <source>
        <dbReference type="ARBA" id="ARBA00000013"/>
    </source>
</evidence>
<keyword evidence="9 18" id="KW-0630">Potassium</keyword>
<evidence type="ECO:0000256" key="18">
    <source>
        <dbReference type="HAMAP-Rule" id="MF_01966"/>
    </source>
</evidence>
<dbReference type="GO" id="GO:0046496">
    <property type="term" value="P:nicotinamide nucleotide metabolic process"/>
    <property type="evidence" value="ECO:0007669"/>
    <property type="project" value="UniProtKB-UniRule"/>
</dbReference>
<evidence type="ECO:0000256" key="4">
    <source>
        <dbReference type="ARBA" id="ARBA00009524"/>
    </source>
</evidence>
<dbReference type="PANTHER" id="PTHR12592">
    <property type="entry name" value="ATP-DEPENDENT (S)-NAD(P)H-HYDRATE DEHYDRATASE FAMILY MEMBER"/>
    <property type="match status" value="1"/>
</dbReference>
<dbReference type="Proteomes" id="UP000322454">
    <property type="component" value="Unassembled WGS sequence"/>
</dbReference>
<feature type="binding site" evidence="18">
    <location>
        <position position="181"/>
    </location>
    <ligand>
        <name>(6S)-NADPHX</name>
        <dbReference type="ChEBI" id="CHEBI:64076"/>
    </ligand>
</feature>
<comment type="similarity">
    <text evidence="17">Belongs to the NnrD/CARKD family.</text>
</comment>
<feature type="binding site" evidence="18">
    <location>
        <begin position="137"/>
        <end position="143"/>
    </location>
    <ligand>
        <name>(6S)-NADPHX</name>
        <dbReference type="ChEBI" id="CHEBI:64076"/>
    </ligand>
</feature>
<evidence type="ECO:0000313" key="23">
    <source>
        <dbReference type="Proteomes" id="UP000322454"/>
    </source>
</evidence>
<feature type="binding site" evidence="18">
    <location>
        <position position="133"/>
    </location>
    <ligand>
        <name>K(+)</name>
        <dbReference type="ChEBI" id="CHEBI:29103"/>
    </ligand>
</feature>
<comment type="caution">
    <text evidence="22">The sequence shown here is derived from an EMBL/GenBank/DDBJ whole genome shotgun (WGS) entry which is preliminary data.</text>
</comment>
<evidence type="ECO:0000256" key="14">
    <source>
        <dbReference type="ARBA" id="ARBA00025153"/>
    </source>
</evidence>
<dbReference type="PIRSF" id="PIRSF017184">
    <property type="entry name" value="Nnr"/>
    <property type="match status" value="1"/>
</dbReference>
<dbReference type="GO" id="GO:0005524">
    <property type="term" value="F:ATP binding"/>
    <property type="evidence" value="ECO:0007669"/>
    <property type="project" value="UniProtKB-UniRule"/>
</dbReference>
<feature type="binding site" evidence="17">
    <location>
        <position position="359"/>
    </location>
    <ligand>
        <name>(6S)-NADPHX</name>
        <dbReference type="ChEBI" id="CHEBI:64076"/>
    </ligand>
</feature>
<comment type="function">
    <text evidence="18">Catalyzes the epimerization of the S- and R-forms of NAD(P)HX, a damaged form of NAD(P)H that is a result of enzymatic or heat-dependent hydration. This is a prerequisite for the S-specific NAD(P)H-hydrate dehydratase to allow the repair of both epimers of NAD(P)HX.</text>
</comment>
<dbReference type="NCBIfam" id="TIGR00197">
    <property type="entry name" value="yjeF_nterm"/>
    <property type="match status" value="1"/>
</dbReference>
<comment type="caution">
    <text evidence="17">Lacks conserved residue(s) required for the propagation of feature annotation.</text>
</comment>
<evidence type="ECO:0000256" key="13">
    <source>
        <dbReference type="ARBA" id="ARBA00023268"/>
    </source>
</evidence>
<keyword evidence="8 17" id="KW-0521">NADP</keyword>
<comment type="similarity">
    <text evidence="3 19">In the N-terminal section; belongs to the NnrE/AIBP family.</text>
</comment>
<comment type="function">
    <text evidence="14 19">Bifunctional enzyme that catalyzes the epimerization of the S- and R-forms of NAD(P)HX and the dehydration of the S-form of NAD(P)HX at the expense of ADP, which is converted to AMP. This allows the repair of both epimers of NAD(P)HX, a damaged form of NAD(P)H that is a result of enzymatic or heat-dependent hydration.</text>
</comment>
<feature type="domain" description="YjeF C-terminal" evidence="20">
    <location>
        <begin position="252"/>
        <end position="548"/>
    </location>
</feature>
<dbReference type="InterPro" id="IPR004443">
    <property type="entry name" value="YjeF_N_dom"/>
</dbReference>
<dbReference type="Gene3D" id="3.40.1190.20">
    <property type="match status" value="1"/>
</dbReference>
<evidence type="ECO:0000256" key="3">
    <source>
        <dbReference type="ARBA" id="ARBA00006001"/>
    </source>
</evidence>
<evidence type="ECO:0000256" key="17">
    <source>
        <dbReference type="HAMAP-Rule" id="MF_01965"/>
    </source>
</evidence>
<dbReference type="InterPro" id="IPR029056">
    <property type="entry name" value="Ribokinase-like"/>
</dbReference>
<dbReference type="GO" id="GO:0052855">
    <property type="term" value="F:ADP-dependent NAD(P)H-hydrate dehydratase activity"/>
    <property type="evidence" value="ECO:0007669"/>
    <property type="project" value="UniProtKB-UniRule"/>
</dbReference>
<evidence type="ECO:0000256" key="12">
    <source>
        <dbReference type="ARBA" id="ARBA00023239"/>
    </source>
</evidence>
<dbReference type="PROSITE" id="PS51383">
    <property type="entry name" value="YJEF_C_3"/>
    <property type="match status" value="1"/>
</dbReference>
<dbReference type="GO" id="GO:0110051">
    <property type="term" value="P:metabolite repair"/>
    <property type="evidence" value="ECO:0007669"/>
    <property type="project" value="TreeGrafter"/>
</dbReference>
<dbReference type="Gene3D" id="3.40.50.10260">
    <property type="entry name" value="YjeF N-terminal domain"/>
    <property type="match status" value="1"/>
</dbReference>
<keyword evidence="13" id="KW-0511">Multifunctional enzyme</keyword>
<proteinExistence type="inferred from homology"/>
<comment type="cofactor">
    <cofactor evidence="18 19">
        <name>K(+)</name>
        <dbReference type="ChEBI" id="CHEBI:29103"/>
    </cofactor>
    <text evidence="18 19">Binds 1 potassium ion per subunit.</text>
</comment>
<dbReference type="InterPro" id="IPR036652">
    <property type="entry name" value="YjeF_N_dom_sf"/>
</dbReference>
<keyword evidence="12 17" id="KW-0456">Lyase</keyword>
<feature type="binding site" evidence="17">
    <location>
        <position position="412"/>
    </location>
    <ligand>
        <name>(6S)-NADPHX</name>
        <dbReference type="ChEBI" id="CHEBI:64076"/>
    </ligand>
</feature>
<feature type="binding site" evidence="18">
    <location>
        <begin position="61"/>
        <end position="65"/>
    </location>
    <ligand>
        <name>(6S)-NADPHX</name>
        <dbReference type="ChEBI" id="CHEBI:64076"/>
    </ligand>
</feature>
<evidence type="ECO:0000256" key="8">
    <source>
        <dbReference type="ARBA" id="ARBA00022857"/>
    </source>
</evidence>
<feature type="binding site" evidence="18">
    <location>
        <position position="184"/>
    </location>
    <ligand>
        <name>K(+)</name>
        <dbReference type="ChEBI" id="CHEBI:29103"/>
    </ligand>
</feature>
<dbReference type="Pfam" id="PF03853">
    <property type="entry name" value="YjeF_N"/>
    <property type="match status" value="1"/>
</dbReference>
<feature type="binding site" evidence="17">
    <location>
        <position position="480"/>
    </location>
    <ligand>
        <name>(6S)-NADPHX</name>
        <dbReference type="ChEBI" id="CHEBI:64076"/>
    </ligand>
</feature>
<keyword evidence="6 17" id="KW-0547">Nucleotide-binding</keyword>
<feature type="binding site" evidence="18">
    <location>
        <position position="62"/>
    </location>
    <ligand>
        <name>K(+)</name>
        <dbReference type="ChEBI" id="CHEBI:29103"/>
    </ligand>
</feature>
<evidence type="ECO:0000256" key="11">
    <source>
        <dbReference type="ARBA" id="ARBA00023235"/>
    </source>
</evidence>
<dbReference type="EC" id="4.2.1.136" evidence="19"/>
<dbReference type="EMBL" id="SHMQ01000046">
    <property type="protein sequence ID" value="RZV37038.1"/>
    <property type="molecule type" value="Genomic_DNA"/>
</dbReference>
<comment type="catalytic activity">
    <reaction evidence="1 18 19">
        <text>(6R)-NADHX = (6S)-NADHX</text>
        <dbReference type="Rhea" id="RHEA:32215"/>
        <dbReference type="ChEBI" id="CHEBI:64074"/>
        <dbReference type="ChEBI" id="CHEBI:64075"/>
        <dbReference type="EC" id="5.1.99.6"/>
    </reaction>
</comment>
<evidence type="ECO:0000256" key="15">
    <source>
        <dbReference type="ARBA" id="ARBA00048238"/>
    </source>
</evidence>
<evidence type="ECO:0000256" key="7">
    <source>
        <dbReference type="ARBA" id="ARBA00022840"/>
    </source>
</evidence>
<evidence type="ECO:0000259" key="21">
    <source>
        <dbReference type="PROSITE" id="PS51385"/>
    </source>
</evidence>
<evidence type="ECO:0000256" key="16">
    <source>
        <dbReference type="ARBA" id="ARBA00049209"/>
    </source>
</evidence>
<comment type="catalytic activity">
    <reaction evidence="2 18 19">
        <text>(6R)-NADPHX = (6S)-NADPHX</text>
        <dbReference type="Rhea" id="RHEA:32227"/>
        <dbReference type="ChEBI" id="CHEBI:64076"/>
        <dbReference type="ChEBI" id="CHEBI:64077"/>
        <dbReference type="EC" id="5.1.99.6"/>
    </reaction>
</comment>
<comment type="similarity">
    <text evidence="4 19">In the C-terminal section; belongs to the NnrD/CARKD family.</text>
</comment>
<evidence type="ECO:0000313" key="22">
    <source>
        <dbReference type="EMBL" id="RZV37038.1"/>
    </source>
</evidence>
<sequence>MELYFSDNLKKIDEESYSAFGYSEDILMENAGGGCYREFLKLYDKDFLKKISIAVICGKGNNGGDGFVFSRYLFNSGFNVNIAVLAEKASYKGIAAKNLDILIKLGASIIEVPSEDKISDLENMLEKSNVVVDAIFGVGLNRGLTGFFKKVIEVINEKNNCGGNPECLKKIESGYDIICIDVPSGLNADTGEIMDAAITKNIKQIFTFGGLKTGFYINDGEKMLLNEKTVLIDINQPRQLLKKYASGVEIITEKEISRCFKERKKTATKFDYGHLLVVAGSSGKTGAAYMSSLAGFKGGAGLVTAAVPEKLNDIMETKTDEVMTYPVYDDGRGFFIEKGAEIIKNDLLKGKNAAVIGPGIGLEEETKVFLRKLLSEINIPSVLDADALNILSEDTDILKQTANKTDLILTPHFKEMERLSGIDRHIIEKDPINIGKKFVKEFGVYLVLKSSSMFIFDKNGEHVSVQCGHSSLLASGGSGDVLGGLIGGFISGGLSLYMSMKCAAFILVYSAKNLEKKYGYFGAGAVKIAENVPVSINFMLSETKEQNR</sequence>
<keyword evidence="5 18" id="KW-0479">Metal-binding</keyword>
<comment type="catalytic activity">
    <reaction evidence="15 17 19">
        <text>(6S)-NADHX + ADP = AMP + phosphate + NADH + H(+)</text>
        <dbReference type="Rhea" id="RHEA:32223"/>
        <dbReference type="ChEBI" id="CHEBI:15378"/>
        <dbReference type="ChEBI" id="CHEBI:43474"/>
        <dbReference type="ChEBI" id="CHEBI:57945"/>
        <dbReference type="ChEBI" id="CHEBI:64074"/>
        <dbReference type="ChEBI" id="CHEBI:456215"/>
        <dbReference type="ChEBI" id="CHEBI:456216"/>
        <dbReference type="EC" id="4.2.1.136"/>
    </reaction>
</comment>